<keyword evidence="4 13" id="KW-0812">Transmembrane</keyword>
<keyword evidence="11 13" id="KW-0472">Membrane</keyword>
<feature type="domain" description="Gnk2-homologous" evidence="15">
    <location>
        <begin position="103"/>
        <end position="215"/>
    </location>
</feature>
<feature type="domain" description="Gnk2-homologous" evidence="15">
    <location>
        <begin position="1"/>
        <end position="97"/>
    </location>
</feature>
<dbReference type="InterPro" id="IPR000719">
    <property type="entry name" value="Prot_kinase_dom"/>
</dbReference>
<dbReference type="InterPro" id="IPR002902">
    <property type="entry name" value="GNK2"/>
</dbReference>
<evidence type="ECO:0000256" key="13">
    <source>
        <dbReference type="SAM" id="Phobius"/>
    </source>
</evidence>
<gene>
    <name evidence="16" type="ORF">POTOM_061415</name>
</gene>
<dbReference type="Gene3D" id="1.10.510.10">
    <property type="entry name" value="Transferase(Phosphotransferase) domain 1"/>
    <property type="match status" value="1"/>
</dbReference>
<dbReference type="Proteomes" id="UP000886885">
    <property type="component" value="Unassembled WGS sequence"/>
</dbReference>
<evidence type="ECO:0000256" key="11">
    <source>
        <dbReference type="ARBA" id="ARBA00023136"/>
    </source>
</evidence>
<keyword evidence="5" id="KW-0732">Signal</keyword>
<evidence type="ECO:0000256" key="3">
    <source>
        <dbReference type="ARBA" id="ARBA00022679"/>
    </source>
</evidence>
<dbReference type="GO" id="GO:0005886">
    <property type="term" value="C:plasma membrane"/>
    <property type="evidence" value="ECO:0007669"/>
    <property type="project" value="TreeGrafter"/>
</dbReference>
<evidence type="ECO:0000313" key="16">
    <source>
        <dbReference type="EMBL" id="KAG6735907.1"/>
    </source>
</evidence>
<dbReference type="Pfam" id="PF07714">
    <property type="entry name" value="PK_Tyr_Ser-Thr"/>
    <property type="match status" value="1"/>
</dbReference>
<keyword evidence="9" id="KW-0067">ATP-binding</keyword>
<dbReference type="PANTHER" id="PTHR27002:SF1104">
    <property type="entry name" value="CYSTEINE-RICH RECEPTOR-LIKE PROTEIN KINASE 27-RELATED"/>
    <property type="match status" value="1"/>
</dbReference>
<dbReference type="CDD" id="cd23509">
    <property type="entry name" value="Gnk2-like"/>
    <property type="match status" value="2"/>
</dbReference>
<accession>A0A8X8BZR1</accession>
<dbReference type="AlphaFoldDB" id="A0A8X8BZR1"/>
<evidence type="ECO:0000256" key="1">
    <source>
        <dbReference type="ARBA" id="ARBA00004167"/>
    </source>
</evidence>
<dbReference type="InterPro" id="IPR001245">
    <property type="entry name" value="Ser-Thr/Tyr_kinase_cat_dom"/>
</dbReference>
<protein>
    <submittedName>
        <fullName evidence="16">Uncharacterized protein</fullName>
    </submittedName>
</protein>
<dbReference type="PROSITE" id="PS51473">
    <property type="entry name" value="GNK2"/>
    <property type="match status" value="2"/>
</dbReference>
<keyword evidence="7" id="KW-0547">Nucleotide-binding</keyword>
<dbReference type="GO" id="GO:0005524">
    <property type="term" value="F:ATP binding"/>
    <property type="evidence" value="ECO:0007669"/>
    <property type="project" value="UniProtKB-KW"/>
</dbReference>
<reference evidence="16" key="1">
    <citation type="journal article" date="2020" name="bioRxiv">
        <title>Hybrid origin of Populus tomentosa Carr. identified through genome sequencing and phylogenomic analysis.</title>
        <authorList>
            <person name="An X."/>
            <person name="Gao K."/>
            <person name="Chen Z."/>
            <person name="Li J."/>
            <person name="Yang X."/>
            <person name="Yang X."/>
            <person name="Zhou J."/>
            <person name="Guo T."/>
            <person name="Zhao T."/>
            <person name="Huang S."/>
            <person name="Miao D."/>
            <person name="Khan W.U."/>
            <person name="Rao P."/>
            <person name="Ye M."/>
            <person name="Lei B."/>
            <person name="Liao W."/>
            <person name="Wang J."/>
            <person name="Ji L."/>
            <person name="Li Y."/>
            <person name="Guo B."/>
            <person name="Mustafa N.S."/>
            <person name="Li S."/>
            <person name="Yun Q."/>
            <person name="Keller S.R."/>
            <person name="Mao J."/>
            <person name="Zhang R."/>
            <person name="Strauss S.H."/>
        </authorList>
    </citation>
    <scope>NUCLEOTIDE SEQUENCE</scope>
    <source>
        <strain evidence="16">GM15</strain>
        <tissue evidence="16">Leaf</tissue>
    </source>
</reference>
<name>A0A8X8BZR1_POPTO</name>
<keyword evidence="3" id="KW-0808">Transferase</keyword>
<keyword evidence="12" id="KW-0675">Receptor</keyword>
<keyword evidence="10 13" id="KW-1133">Transmembrane helix</keyword>
<dbReference type="InterPro" id="IPR038408">
    <property type="entry name" value="GNK2_sf"/>
</dbReference>
<dbReference type="GO" id="GO:0004674">
    <property type="term" value="F:protein serine/threonine kinase activity"/>
    <property type="evidence" value="ECO:0007669"/>
    <property type="project" value="UniProtKB-KW"/>
</dbReference>
<evidence type="ECO:0000259" key="14">
    <source>
        <dbReference type="PROSITE" id="PS50011"/>
    </source>
</evidence>
<evidence type="ECO:0000256" key="2">
    <source>
        <dbReference type="ARBA" id="ARBA00022527"/>
    </source>
</evidence>
<dbReference type="PANTHER" id="PTHR27002">
    <property type="entry name" value="RECEPTOR-LIKE SERINE/THREONINE-PROTEIN KINASE SD1-8"/>
    <property type="match status" value="1"/>
</dbReference>
<keyword evidence="6" id="KW-0677">Repeat</keyword>
<organism evidence="16 17">
    <name type="scientific">Populus tomentosa</name>
    <name type="common">Chinese white poplar</name>
    <dbReference type="NCBI Taxonomy" id="118781"/>
    <lineage>
        <taxon>Eukaryota</taxon>
        <taxon>Viridiplantae</taxon>
        <taxon>Streptophyta</taxon>
        <taxon>Embryophyta</taxon>
        <taxon>Tracheophyta</taxon>
        <taxon>Spermatophyta</taxon>
        <taxon>Magnoliopsida</taxon>
        <taxon>eudicotyledons</taxon>
        <taxon>Gunneridae</taxon>
        <taxon>Pentapetalae</taxon>
        <taxon>rosids</taxon>
        <taxon>fabids</taxon>
        <taxon>Malpighiales</taxon>
        <taxon>Salicaceae</taxon>
        <taxon>Saliceae</taxon>
        <taxon>Populus</taxon>
    </lineage>
</organism>
<dbReference type="OrthoDB" id="829709at2759"/>
<keyword evidence="17" id="KW-1185">Reference proteome</keyword>
<evidence type="ECO:0000256" key="8">
    <source>
        <dbReference type="ARBA" id="ARBA00022777"/>
    </source>
</evidence>
<dbReference type="EMBL" id="JAAWWB010001574">
    <property type="protein sequence ID" value="KAG6735907.1"/>
    <property type="molecule type" value="Genomic_DNA"/>
</dbReference>
<feature type="domain" description="Protein kinase" evidence="14">
    <location>
        <begin position="214"/>
        <end position="343"/>
    </location>
</feature>
<dbReference type="FunFam" id="3.30.200.20:FF:000924">
    <property type="entry name" value="Uncharacterized protein"/>
    <property type="match status" value="1"/>
</dbReference>
<evidence type="ECO:0000256" key="12">
    <source>
        <dbReference type="ARBA" id="ARBA00023170"/>
    </source>
</evidence>
<feature type="transmembrane region" description="Helical" evidence="13">
    <location>
        <begin position="144"/>
        <end position="164"/>
    </location>
</feature>
<dbReference type="Gene3D" id="3.30.430.20">
    <property type="entry name" value="Gnk2 domain, C-X8-C-X2-C motif"/>
    <property type="match status" value="2"/>
</dbReference>
<evidence type="ECO:0000256" key="10">
    <source>
        <dbReference type="ARBA" id="ARBA00022989"/>
    </source>
</evidence>
<evidence type="ECO:0000256" key="6">
    <source>
        <dbReference type="ARBA" id="ARBA00022737"/>
    </source>
</evidence>
<dbReference type="PROSITE" id="PS50011">
    <property type="entry name" value="PROTEIN_KINASE_DOM"/>
    <property type="match status" value="1"/>
</dbReference>
<evidence type="ECO:0000313" key="17">
    <source>
        <dbReference type="Proteomes" id="UP000886885"/>
    </source>
</evidence>
<evidence type="ECO:0000256" key="7">
    <source>
        <dbReference type="ARBA" id="ARBA00022741"/>
    </source>
</evidence>
<keyword evidence="8" id="KW-0418">Kinase</keyword>
<dbReference type="SUPFAM" id="SSF56112">
    <property type="entry name" value="Protein kinase-like (PK-like)"/>
    <property type="match status" value="1"/>
</dbReference>
<dbReference type="Pfam" id="PF01657">
    <property type="entry name" value="Stress-antifung"/>
    <property type="match status" value="2"/>
</dbReference>
<feature type="transmembrane region" description="Helical" evidence="13">
    <location>
        <begin position="196"/>
        <end position="220"/>
    </location>
</feature>
<evidence type="ECO:0000256" key="5">
    <source>
        <dbReference type="ARBA" id="ARBA00022729"/>
    </source>
</evidence>
<proteinExistence type="predicted"/>
<evidence type="ECO:0000256" key="4">
    <source>
        <dbReference type="ARBA" id="ARBA00022692"/>
    </source>
</evidence>
<evidence type="ECO:0000256" key="9">
    <source>
        <dbReference type="ARBA" id="ARBA00022840"/>
    </source>
</evidence>
<keyword evidence="2" id="KW-0723">Serine/threonine-protein kinase</keyword>
<comment type="subcellular location">
    <subcellularLocation>
        <location evidence="1">Membrane</location>
        <topology evidence="1">Single-pass membrane protein</topology>
    </subcellularLocation>
</comment>
<dbReference type="InterPro" id="IPR011009">
    <property type="entry name" value="Kinase-like_dom_sf"/>
</dbReference>
<sequence>MWFSMICLNTRNRDLVLLSLASNVIAHGGFYNTTIGLGNDTVYGLGLCISDLSAESCSICVNSAIQALIAACPNQKEAISWEGDPVPCFVRYANHYLLGSLELSPTDSGYNTGILETNTKEFGQIWTSLMMETVRRPSMGSSRLKYIAFGTVNLTSFINIYVLMQCTPDISPSNCSYCLQESVAYFKGKGYTASRIIIFTVVPTAIFLALVILTLTVFRFRKQNFLFFFRWIYLQGVLADGKAIAVKKLSSISGQGEVEFKNEVQIIAKLEHKNLVRFLGCCMEGTEKLLIYEFQPNSSLDQFIIDPKKRLLLTLEMRFMIIEDIARGILLPASRFSASGYTS</sequence>
<evidence type="ECO:0000259" key="15">
    <source>
        <dbReference type="PROSITE" id="PS51473"/>
    </source>
</evidence>
<comment type="caution">
    <text evidence="16">The sequence shown here is derived from an EMBL/GenBank/DDBJ whole genome shotgun (WGS) entry which is preliminary data.</text>
</comment>